<evidence type="ECO:0000256" key="10">
    <source>
        <dbReference type="ARBA" id="ARBA00032441"/>
    </source>
</evidence>
<evidence type="ECO:0000256" key="7">
    <source>
        <dbReference type="ARBA" id="ARBA00022741"/>
    </source>
</evidence>
<dbReference type="SUPFAM" id="SSF52540">
    <property type="entry name" value="P-loop containing nucleoside triphosphate hydrolases"/>
    <property type="match status" value="1"/>
</dbReference>
<gene>
    <name evidence="11" type="ORF">JGI25_00256</name>
</gene>
<dbReference type="AlphaFoldDB" id="A0A916LIT8"/>
<proteinExistence type="inferred from homology"/>
<dbReference type="PANTHER" id="PTHR33540">
    <property type="entry name" value="TRNA THREONYLCARBAMOYLADENOSINE BIOSYNTHESIS PROTEIN TSAE"/>
    <property type="match status" value="1"/>
</dbReference>
<evidence type="ECO:0000256" key="1">
    <source>
        <dbReference type="ARBA" id="ARBA00004496"/>
    </source>
</evidence>
<dbReference type="GO" id="GO:0002949">
    <property type="term" value="P:tRNA threonylcarbamoyladenosine modification"/>
    <property type="evidence" value="ECO:0007669"/>
    <property type="project" value="InterPro"/>
</dbReference>
<evidence type="ECO:0000256" key="2">
    <source>
        <dbReference type="ARBA" id="ARBA00007599"/>
    </source>
</evidence>
<comment type="subcellular location">
    <subcellularLocation>
        <location evidence="1">Cytoplasm</location>
    </subcellularLocation>
</comment>
<sequence>MIGKFITKSEVETIQLGKDFAKMLKAGDVVALYGELGSGKTKFIQGVCLGLNVKETVNSPSFIIMNKYEGDLIIYHFDLYRINSLDELIEIGFHEFIYNDAISLIEWAEKVKDILPKKRYEIYLNFGRYENEREVEIIKL</sequence>
<comment type="similarity">
    <text evidence="2">Belongs to the TsaE family.</text>
</comment>
<dbReference type="Proteomes" id="UP000243105">
    <property type="component" value="Unassembled WGS sequence"/>
</dbReference>
<name>A0A916LIT8_KRYT1</name>
<dbReference type="InterPro" id="IPR027417">
    <property type="entry name" value="P-loop_NTPase"/>
</dbReference>
<keyword evidence="9" id="KW-0460">Magnesium</keyword>
<keyword evidence="8" id="KW-0067">ATP-binding</keyword>
<keyword evidence="6" id="KW-0479">Metal-binding</keyword>
<dbReference type="Gene3D" id="3.40.50.300">
    <property type="entry name" value="P-loop containing nucleotide triphosphate hydrolases"/>
    <property type="match status" value="1"/>
</dbReference>
<dbReference type="GO" id="GO:0046872">
    <property type="term" value="F:metal ion binding"/>
    <property type="evidence" value="ECO:0007669"/>
    <property type="project" value="UniProtKB-KW"/>
</dbReference>
<dbReference type="EMBL" id="CZVV01000009">
    <property type="protein sequence ID" value="CUS97414.1"/>
    <property type="molecule type" value="Genomic_DNA"/>
</dbReference>
<evidence type="ECO:0000256" key="4">
    <source>
        <dbReference type="ARBA" id="ARBA00022490"/>
    </source>
</evidence>
<dbReference type="Pfam" id="PF02367">
    <property type="entry name" value="TsaE"/>
    <property type="match status" value="1"/>
</dbReference>
<evidence type="ECO:0000256" key="8">
    <source>
        <dbReference type="ARBA" id="ARBA00022840"/>
    </source>
</evidence>
<keyword evidence="5" id="KW-0819">tRNA processing</keyword>
<evidence type="ECO:0000313" key="12">
    <source>
        <dbReference type="Proteomes" id="UP000243105"/>
    </source>
</evidence>
<evidence type="ECO:0000256" key="5">
    <source>
        <dbReference type="ARBA" id="ARBA00022694"/>
    </source>
</evidence>
<keyword evidence="7" id="KW-0547">Nucleotide-binding</keyword>
<evidence type="ECO:0000313" key="11">
    <source>
        <dbReference type="EMBL" id="CUS97414.1"/>
    </source>
</evidence>
<dbReference type="GO" id="GO:0005737">
    <property type="term" value="C:cytoplasm"/>
    <property type="evidence" value="ECO:0007669"/>
    <property type="project" value="UniProtKB-SubCell"/>
</dbReference>
<keyword evidence="4" id="KW-0963">Cytoplasm</keyword>
<dbReference type="GO" id="GO:0005524">
    <property type="term" value="F:ATP binding"/>
    <property type="evidence" value="ECO:0007669"/>
    <property type="project" value="UniProtKB-KW"/>
</dbReference>
<organism evidence="11 12">
    <name type="scientific">Kryptobacter tengchongensis</name>
    <dbReference type="NCBI Taxonomy" id="1643429"/>
    <lineage>
        <taxon>Bacteria</taxon>
        <taxon>Pseudomonadati</taxon>
        <taxon>Candidatus Kryptoniota</taxon>
        <taxon>Candidatus Kryptobacter</taxon>
    </lineage>
</organism>
<dbReference type="InterPro" id="IPR003442">
    <property type="entry name" value="T6A_TsaE"/>
</dbReference>
<evidence type="ECO:0000256" key="3">
    <source>
        <dbReference type="ARBA" id="ARBA00019010"/>
    </source>
</evidence>
<dbReference type="NCBIfam" id="TIGR00150">
    <property type="entry name" value="T6A_YjeE"/>
    <property type="match status" value="1"/>
</dbReference>
<comment type="caution">
    <text evidence="11">The sequence shown here is derived from an EMBL/GenBank/DDBJ whole genome shotgun (WGS) entry which is preliminary data.</text>
</comment>
<dbReference type="RefSeq" id="WP_072263553.1">
    <property type="nucleotide sequence ID" value="NZ_CZVV01000009.1"/>
</dbReference>
<protein>
    <recommendedName>
        <fullName evidence="3">tRNA threonylcarbamoyladenosine biosynthesis protein TsaE</fullName>
    </recommendedName>
    <alternativeName>
        <fullName evidence="10">t(6)A37 threonylcarbamoyladenosine biosynthesis protein TsaE</fullName>
    </alternativeName>
</protein>
<evidence type="ECO:0000256" key="9">
    <source>
        <dbReference type="ARBA" id="ARBA00022842"/>
    </source>
</evidence>
<dbReference type="PANTHER" id="PTHR33540:SF2">
    <property type="entry name" value="TRNA THREONYLCARBAMOYLADENOSINE BIOSYNTHESIS PROTEIN TSAE"/>
    <property type="match status" value="1"/>
</dbReference>
<evidence type="ECO:0000256" key="6">
    <source>
        <dbReference type="ARBA" id="ARBA00022723"/>
    </source>
</evidence>
<reference evidence="11 12" key="1">
    <citation type="submission" date="2015-11" db="EMBL/GenBank/DDBJ databases">
        <authorList>
            <person name="Varghese N."/>
        </authorList>
    </citation>
    <scope>NUCLEOTIDE SEQUENCE [LARGE SCALE GENOMIC DNA]</scope>
    <source>
        <strain evidence="11 12">JGI-25</strain>
    </source>
</reference>
<accession>A0A916LIT8</accession>